<dbReference type="Proteomes" id="UP001152795">
    <property type="component" value="Unassembled WGS sequence"/>
</dbReference>
<name>A0A7D9JHS1_PARCT</name>
<sequence>MALDLSKSDVICEEIVHGGWTVFQRRQDASVDFYRGWQDYKNGFGNLNGNFWLGLDRIHRLAKSGQNVLRVELTDFNDHVAYAKYGSFSVASERDDYRLDLGSFLGNAGDSLAHHNGMKFSTYDRDNDQSKDINCADHSHGAWWYRGCFVSNLNALYVTPEQNSDRGITWYNWKQYSPLKKSEMKIRPTQF</sequence>
<keyword evidence="2" id="KW-1185">Reference proteome</keyword>
<dbReference type="InterPro" id="IPR036056">
    <property type="entry name" value="Fibrinogen-like_C"/>
</dbReference>
<protein>
    <submittedName>
        <fullName evidence="1">Uncharacterized protein</fullName>
    </submittedName>
</protein>
<dbReference type="PANTHER" id="PTHR19143">
    <property type="entry name" value="FIBRINOGEN/TENASCIN/ANGIOPOEITIN"/>
    <property type="match status" value="1"/>
</dbReference>
<comment type="caution">
    <text evidence="1">The sequence shown here is derived from an EMBL/GenBank/DDBJ whole genome shotgun (WGS) entry which is preliminary data.</text>
</comment>
<evidence type="ECO:0000313" key="2">
    <source>
        <dbReference type="Proteomes" id="UP001152795"/>
    </source>
</evidence>
<dbReference type="InterPro" id="IPR050373">
    <property type="entry name" value="Fibrinogen_C-term_domain"/>
</dbReference>
<dbReference type="SUPFAM" id="SSF56496">
    <property type="entry name" value="Fibrinogen C-terminal domain-like"/>
    <property type="match status" value="1"/>
</dbReference>
<dbReference type="AlphaFoldDB" id="A0A7D9JHS1"/>
<evidence type="ECO:0000313" key="1">
    <source>
        <dbReference type="EMBL" id="CAB4029770.1"/>
    </source>
</evidence>
<accession>A0A7D9JHS1</accession>
<dbReference type="CDD" id="cd00087">
    <property type="entry name" value="FReD"/>
    <property type="match status" value="1"/>
</dbReference>
<proteinExistence type="predicted"/>
<dbReference type="InterPro" id="IPR014716">
    <property type="entry name" value="Fibrinogen_a/b/g_C_1"/>
</dbReference>
<gene>
    <name evidence="1" type="ORF">PACLA_8A084963</name>
</gene>
<dbReference type="GO" id="GO:0005615">
    <property type="term" value="C:extracellular space"/>
    <property type="evidence" value="ECO:0007669"/>
    <property type="project" value="TreeGrafter"/>
</dbReference>
<dbReference type="Gene3D" id="3.90.215.10">
    <property type="entry name" value="Gamma Fibrinogen, chain A, domain 1"/>
    <property type="match status" value="1"/>
</dbReference>
<dbReference type="OrthoDB" id="6145874at2759"/>
<organism evidence="1 2">
    <name type="scientific">Paramuricea clavata</name>
    <name type="common">Red gorgonian</name>
    <name type="synonym">Violescent sea-whip</name>
    <dbReference type="NCBI Taxonomy" id="317549"/>
    <lineage>
        <taxon>Eukaryota</taxon>
        <taxon>Metazoa</taxon>
        <taxon>Cnidaria</taxon>
        <taxon>Anthozoa</taxon>
        <taxon>Octocorallia</taxon>
        <taxon>Malacalcyonacea</taxon>
        <taxon>Plexauridae</taxon>
        <taxon>Paramuricea</taxon>
    </lineage>
</organism>
<dbReference type="SMART" id="SM00186">
    <property type="entry name" value="FBG"/>
    <property type="match status" value="1"/>
</dbReference>
<dbReference type="EMBL" id="CACRXK020016396">
    <property type="protein sequence ID" value="CAB4029770.1"/>
    <property type="molecule type" value="Genomic_DNA"/>
</dbReference>
<dbReference type="Pfam" id="PF00147">
    <property type="entry name" value="Fibrinogen_C"/>
    <property type="match status" value="1"/>
</dbReference>
<reference evidence="1" key="1">
    <citation type="submission" date="2020-04" db="EMBL/GenBank/DDBJ databases">
        <authorList>
            <person name="Alioto T."/>
            <person name="Alioto T."/>
            <person name="Gomez Garrido J."/>
        </authorList>
    </citation>
    <scope>NUCLEOTIDE SEQUENCE</scope>
    <source>
        <strain evidence="1">A484AB</strain>
    </source>
</reference>
<dbReference type="PROSITE" id="PS51406">
    <property type="entry name" value="FIBRINOGEN_C_2"/>
    <property type="match status" value="1"/>
</dbReference>
<dbReference type="InterPro" id="IPR002181">
    <property type="entry name" value="Fibrinogen_a/b/g_C_dom"/>
</dbReference>